<dbReference type="InterPro" id="IPR036179">
    <property type="entry name" value="Ig-like_dom_sf"/>
</dbReference>
<proteinExistence type="predicted"/>
<evidence type="ECO:0000313" key="2">
    <source>
        <dbReference type="EMBL" id="EJW75075.1"/>
    </source>
</evidence>
<organism evidence="2 3">
    <name type="scientific">Wuchereria bancrofti</name>
    <dbReference type="NCBI Taxonomy" id="6293"/>
    <lineage>
        <taxon>Eukaryota</taxon>
        <taxon>Metazoa</taxon>
        <taxon>Ecdysozoa</taxon>
        <taxon>Nematoda</taxon>
        <taxon>Chromadorea</taxon>
        <taxon>Rhabditida</taxon>
        <taxon>Spirurina</taxon>
        <taxon>Spiruromorpha</taxon>
        <taxon>Filarioidea</taxon>
        <taxon>Onchocercidae</taxon>
        <taxon>Wuchereria</taxon>
    </lineage>
</organism>
<gene>
    <name evidence="2" type="ORF">WUBG_14014</name>
</gene>
<reference evidence="3" key="1">
    <citation type="submission" date="2012-08" db="EMBL/GenBank/DDBJ databases">
        <title>The Genome Sequence of Wuchereria bancrofti.</title>
        <authorList>
            <person name="Nutman T.B."/>
            <person name="Fink D.L."/>
            <person name="Russ C."/>
            <person name="Young S."/>
            <person name="Zeng Q."/>
            <person name="Koehrsen M."/>
            <person name="Alvarado L."/>
            <person name="Berlin A."/>
            <person name="Chapman S.B."/>
            <person name="Chen Z."/>
            <person name="Freedman E."/>
            <person name="Gellesch M."/>
            <person name="Goldberg J."/>
            <person name="Griggs A."/>
            <person name="Gujja S."/>
            <person name="Heilman E.R."/>
            <person name="Heiman D."/>
            <person name="Hepburn T."/>
            <person name="Howarth C."/>
            <person name="Jen D."/>
            <person name="Larson L."/>
            <person name="Lewis B."/>
            <person name="Mehta T."/>
            <person name="Park D."/>
            <person name="Pearson M."/>
            <person name="Roberts A."/>
            <person name="Saif S."/>
            <person name="Shea T."/>
            <person name="Shenoy N."/>
            <person name="Sisk P."/>
            <person name="Stolte C."/>
            <person name="Sykes S."/>
            <person name="Walk T."/>
            <person name="White J."/>
            <person name="Yandava C."/>
            <person name="Haas B."/>
            <person name="Henn M.R."/>
            <person name="Nusbaum C."/>
            <person name="Birren B."/>
        </authorList>
    </citation>
    <scope>NUCLEOTIDE SEQUENCE [LARGE SCALE GENOMIC DNA]</scope>
    <source>
        <strain evidence="3">NA</strain>
    </source>
</reference>
<dbReference type="Gene3D" id="2.60.40.10">
    <property type="entry name" value="Immunoglobulins"/>
    <property type="match status" value="1"/>
</dbReference>
<dbReference type="InterPro" id="IPR013783">
    <property type="entry name" value="Ig-like_fold"/>
</dbReference>
<dbReference type="EMBL" id="ADBV01011138">
    <property type="protein sequence ID" value="EJW75075.1"/>
    <property type="molecule type" value="Genomic_DNA"/>
</dbReference>
<evidence type="ECO:0008006" key="4">
    <source>
        <dbReference type="Google" id="ProtNLM"/>
    </source>
</evidence>
<feature type="compositionally biased region" description="Polar residues" evidence="1">
    <location>
        <begin position="340"/>
        <end position="358"/>
    </location>
</feature>
<evidence type="ECO:0000256" key="1">
    <source>
        <dbReference type="SAM" id="MobiDB-lite"/>
    </source>
</evidence>
<feature type="region of interest" description="Disordered" evidence="1">
    <location>
        <begin position="328"/>
        <end position="358"/>
    </location>
</feature>
<sequence length="491" mass="57518">MTIRVMSYKLSAYAKVKAKSKKLKEEELFKIIIEEDVVCTRTYLRVVERNARQLWTFQGHTTERPSYWSREVINERIEFEKIFQNDELHEFLEDKDIIERYVQLLKTTETSESSEECETRFKLRQIGGSHETLEKRQLEIHEEQTGTLAEDTGVFTVVHCVANAMRHAVEAYVIHITRYKYKATFDIRPALYQTVASDNEFEASIEDSVKRQKYFQHSILKGPHFIQSFAIFEEGFNTGLRCSVYGLPIPHIRISHNGCPILRNNRFFHVIYKNGVISLYMQHILEGHYICEAVNVAGRAIIECFIRVEEEWNEKQHRKIRRIRVENASKTTKSTEKSSQNNETIQTSTTQYEYEQSKQISGAMESVENIEETLTEHHMQSQQLLIEDVGKITKTKEDSKTEICKEINKDIFIKRNPTISSIDVFVIENIYDRTEPEIPKVSEQEITKLVNAAKPSINNHEEIMYATADHEIAYHDTFLPSFMFEMFLQIK</sequence>
<feature type="non-terminal residue" evidence="2">
    <location>
        <position position="491"/>
    </location>
</feature>
<accession>J9ALG6</accession>
<name>J9ALG6_WUCBA</name>
<dbReference type="AlphaFoldDB" id="J9ALG6"/>
<comment type="caution">
    <text evidence="2">The sequence shown here is derived from an EMBL/GenBank/DDBJ whole genome shotgun (WGS) entry which is preliminary data.</text>
</comment>
<protein>
    <recommendedName>
        <fullName evidence="4">Ig-like domain-containing protein</fullName>
    </recommendedName>
</protein>
<dbReference type="SUPFAM" id="SSF48726">
    <property type="entry name" value="Immunoglobulin"/>
    <property type="match status" value="1"/>
</dbReference>
<dbReference type="Proteomes" id="UP000004810">
    <property type="component" value="Unassembled WGS sequence"/>
</dbReference>
<evidence type="ECO:0000313" key="3">
    <source>
        <dbReference type="Proteomes" id="UP000004810"/>
    </source>
</evidence>